<comment type="function">
    <text evidence="1">Cell wall formation. Catalyzes epimerization of the terminal L-glutamate in UDP-N-acetyl-alpha-D-muramoyl-L-alanyl-L-glutamate.</text>
</comment>
<sequence>MSAQFQRDAVRAFRFVRCHLDAATGIAELVYAFDDGPELIETITIPGAPFVLDGAREHAVRQALRLLHLIAGVSYYKAAVPEEIRIDSYAIDADAAALLELIYVNGLGEFAYRNGLNLHGKIKFPVGPSPQPSPASGRGSNSVDASALDGPSSTADLDGLPLPLAGEGRGEGQAPALGLREHALVAIGGGKDSLVSIEALRALGIEQTVTWIGGSQLIAACAARTELPTLNLGRALAPQLFELNRQGAYNGHIPVTVVNSAIMVLAALLHGVDQVVFSNERSASYGSLIEGTGEVNHQWSKGWACEQAFGDYVQRHVAADLHYYSLLRPLSELAVARQFARTDRYDAHFSSCNRNFHILGERPASRWCGVCPKCHFVFLALAPFMTKPRLVGIFGRNLLDDPGQTEGYDALLEYRNHKPFECVGEGRESRAAMAALSERPEWREDALVERFAREIRPQLGDDDLRIEPLLTLDDEQRLPPRLWERLRAYFAA</sequence>
<dbReference type="InterPro" id="IPR058741">
    <property type="entry name" value="MurL_C"/>
</dbReference>
<comment type="caution">
    <text evidence="5">The sequence shown here is derived from an EMBL/GenBank/DDBJ whole genome shotgun (WGS) entry which is preliminary data.</text>
</comment>
<dbReference type="UniPathway" id="UPA00219"/>
<evidence type="ECO:0000313" key="5">
    <source>
        <dbReference type="EMBL" id="KWS04097.1"/>
    </source>
</evidence>
<dbReference type="Proteomes" id="UP000023435">
    <property type="component" value="Unassembled WGS sequence"/>
</dbReference>
<organism evidence="5 6">
    <name type="scientific">Lysobacter capsici AZ78</name>
    <dbReference type="NCBI Taxonomy" id="1444315"/>
    <lineage>
        <taxon>Bacteria</taxon>
        <taxon>Pseudomonadati</taxon>
        <taxon>Pseudomonadota</taxon>
        <taxon>Gammaproteobacteria</taxon>
        <taxon>Lysobacterales</taxon>
        <taxon>Lysobacteraceae</taxon>
        <taxon>Lysobacter</taxon>
    </lineage>
</organism>
<gene>
    <name evidence="1" type="primary">murL</name>
    <name evidence="5" type="ORF">AZ78_1646</name>
</gene>
<feature type="region of interest" description="Disordered" evidence="2">
    <location>
        <begin position="127"/>
        <end position="152"/>
    </location>
</feature>
<evidence type="ECO:0000313" key="6">
    <source>
        <dbReference type="Proteomes" id="UP000023435"/>
    </source>
</evidence>
<accession>A0A108U7R7</accession>
<keyword evidence="6" id="KW-1185">Reference proteome</keyword>
<name>A0A108U7R7_9GAMM</name>
<dbReference type="GO" id="GO:0009252">
    <property type="term" value="P:peptidoglycan biosynthetic process"/>
    <property type="evidence" value="ECO:0007669"/>
    <property type="project" value="UniProtKB-UniRule"/>
</dbReference>
<comment type="catalytic activity">
    <reaction evidence="1">
        <text>UDP-N-acetyl-alpha-D-muramoyl-L-alanyl-L-glutamate + ATP + H2O = UDP-N-acetyl-alpha-D-muramoyl-L-alanyl-D-glutamate + AMP + diphosphate + H(+)</text>
        <dbReference type="Rhea" id="RHEA:58812"/>
        <dbReference type="ChEBI" id="CHEBI:15377"/>
        <dbReference type="ChEBI" id="CHEBI:15378"/>
        <dbReference type="ChEBI" id="CHEBI:30616"/>
        <dbReference type="ChEBI" id="CHEBI:33019"/>
        <dbReference type="ChEBI" id="CHEBI:83900"/>
        <dbReference type="ChEBI" id="CHEBI:142725"/>
        <dbReference type="ChEBI" id="CHEBI:456215"/>
        <dbReference type="EC" id="5.1.1.23"/>
    </reaction>
</comment>
<dbReference type="HAMAP" id="MF_02209">
    <property type="entry name" value="MurL"/>
    <property type="match status" value="1"/>
</dbReference>
<dbReference type="EMBL" id="JAJA02000001">
    <property type="protein sequence ID" value="KWS04097.1"/>
    <property type="molecule type" value="Genomic_DNA"/>
</dbReference>
<evidence type="ECO:0000256" key="1">
    <source>
        <dbReference type="HAMAP-Rule" id="MF_02209"/>
    </source>
</evidence>
<dbReference type="GO" id="GO:0008360">
    <property type="term" value="P:regulation of cell shape"/>
    <property type="evidence" value="ECO:0007669"/>
    <property type="project" value="UniProtKB-KW"/>
</dbReference>
<proteinExistence type="inferred from homology"/>
<dbReference type="OrthoDB" id="9768152at2"/>
<evidence type="ECO:0000259" key="3">
    <source>
        <dbReference type="Pfam" id="PF26298"/>
    </source>
</evidence>
<dbReference type="GO" id="GO:0005737">
    <property type="term" value="C:cytoplasm"/>
    <property type="evidence" value="ECO:0007669"/>
    <property type="project" value="UniProtKB-UniRule"/>
</dbReference>
<keyword evidence="1" id="KW-0132">Cell division</keyword>
<reference evidence="5 6" key="1">
    <citation type="journal article" date="2014" name="Genome Announc.">
        <title>Draft Genome Sequence of Lysobacter capsici AZ78, a Bacterium Antagonistic to Plant-Pathogenic Oomycetes.</title>
        <authorList>
            <person name="Puopolo G."/>
            <person name="Sonego P."/>
            <person name="Engelen K."/>
            <person name="Pertot I."/>
        </authorList>
    </citation>
    <scope>NUCLEOTIDE SEQUENCE [LARGE SCALE GENOMIC DNA]</scope>
    <source>
        <strain evidence="5 6">AZ78</strain>
    </source>
</reference>
<dbReference type="GO" id="GO:0071555">
    <property type="term" value="P:cell wall organization"/>
    <property type="evidence" value="ECO:0007669"/>
    <property type="project" value="UniProtKB-KW"/>
</dbReference>
<dbReference type="EC" id="5.1.1.23" evidence="1"/>
<protein>
    <recommendedName>
        <fullName evidence="1">UDP-N-acetyl-alpha-D-muramoyl-L-alanyl-L-glutamate epimerase</fullName>
        <ecNumber evidence="1">5.1.1.23</ecNumber>
    </recommendedName>
    <alternativeName>
        <fullName evidence="1">UDP-MurNAc-L-Ala-L-Glu epimerase</fullName>
    </alternativeName>
</protein>
<dbReference type="Pfam" id="PF26298">
    <property type="entry name" value="MurL_epimerase_C"/>
    <property type="match status" value="1"/>
</dbReference>
<comment type="pathway">
    <text evidence="1">Cell wall biogenesis; peptidoglycan biosynthesis.</text>
</comment>
<keyword evidence="1" id="KW-0131">Cell cycle</keyword>
<dbReference type="InterPro" id="IPR043689">
    <property type="entry name" value="MurL"/>
</dbReference>
<keyword evidence="1" id="KW-0573">Peptidoglycan synthesis</keyword>
<keyword evidence="1" id="KW-0133">Cell shape</keyword>
<dbReference type="Pfam" id="PF26299">
    <property type="entry name" value="MurL_N"/>
    <property type="match status" value="2"/>
</dbReference>
<dbReference type="GO" id="GO:0051301">
    <property type="term" value="P:cell division"/>
    <property type="evidence" value="ECO:0007669"/>
    <property type="project" value="UniProtKB-KW"/>
</dbReference>
<dbReference type="AlphaFoldDB" id="A0A108U7R7"/>
<evidence type="ECO:0000256" key="2">
    <source>
        <dbReference type="SAM" id="MobiDB-lite"/>
    </source>
</evidence>
<keyword evidence="1" id="KW-0413">Isomerase</keyword>
<feature type="domain" description="MurL C-terminal" evidence="3">
    <location>
        <begin position="349"/>
        <end position="458"/>
    </location>
</feature>
<feature type="domain" description="MurL N-terminal" evidence="4">
    <location>
        <begin position="176"/>
        <end position="326"/>
    </location>
</feature>
<dbReference type="GO" id="GO:0016855">
    <property type="term" value="F:racemase and epimerase activity, acting on amino acids and derivatives"/>
    <property type="evidence" value="ECO:0007669"/>
    <property type="project" value="UniProtKB-UniRule"/>
</dbReference>
<comment type="similarity">
    <text evidence="1">Belongs to the MurL family.</text>
</comment>
<feature type="domain" description="MurL N-terminal" evidence="4">
    <location>
        <begin position="5"/>
        <end position="133"/>
    </location>
</feature>
<keyword evidence="1" id="KW-0961">Cell wall biogenesis/degradation</keyword>
<dbReference type="InterPro" id="IPR058740">
    <property type="entry name" value="MurL_N"/>
</dbReference>
<evidence type="ECO:0000259" key="4">
    <source>
        <dbReference type="Pfam" id="PF26299"/>
    </source>
</evidence>